<dbReference type="EMBL" id="JARKIB010000077">
    <property type="protein sequence ID" value="KAJ7747263.1"/>
    <property type="molecule type" value="Genomic_DNA"/>
</dbReference>
<gene>
    <name evidence="2" type="ORF">B0H16DRAFT_1462095</name>
</gene>
<protein>
    <submittedName>
        <fullName evidence="2">Uncharacterized protein</fullName>
    </submittedName>
</protein>
<dbReference type="Proteomes" id="UP001215598">
    <property type="component" value="Unassembled WGS sequence"/>
</dbReference>
<organism evidence="2 3">
    <name type="scientific">Mycena metata</name>
    <dbReference type="NCBI Taxonomy" id="1033252"/>
    <lineage>
        <taxon>Eukaryota</taxon>
        <taxon>Fungi</taxon>
        <taxon>Dikarya</taxon>
        <taxon>Basidiomycota</taxon>
        <taxon>Agaricomycotina</taxon>
        <taxon>Agaricomycetes</taxon>
        <taxon>Agaricomycetidae</taxon>
        <taxon>Agaricales</taxon>
        <taxon>Marasmiineae</taxon>
        <taxon>Mycenaceae</taxon>
        <taxon>Mycena</taxon>
    </lineage>
</organism>
<name>A0AAD7N5C8_9AGAR</name>
<sequence>MSAAVPLSALAASPNDNAPLIYNDTVPLSQRKSFLTEISGEYEYIFVPLDTDVDLFLLQPGQDSRRLASPYDDFPRVTSSTNPFFVLFYCRSCRSSAPTSKAWKRLCGSVTSQWRAFPIPAKFLMSCYPESLVSESDDESEPHAQSKSGSEETVVTPMHEGPSTVPGKEAFVSAWVRNDAGQPRESLVLDVPSCWPYAPDHEPVRSLREAVKLYSCWHREME</sequence>
<dbReference type="AlphaFoldDB" id="A0AAD7N5C8"/>
<comment type="caution">
    <text evidence="2">The sequence shown here is derived from an EMBL/GenBank/DDBJ whole genome shotgun (WGS) entry which is preliminary data.</text>
</comment>
<evidence type="ECO:0000313" key="3">
    <source>
        <dbReference type="Proteomes" id="UP001215598"/>
    </source>
</evidence>
<evidence type="ECO:0000313" key="2">
    <source>
        <dbReference type="EMBL" id="KAJ7747263.1"/>
    </source>
</evidence>
<feature type="region of interest" description="Disordered" evidence="1">
    <location>
        <begin position="134"/>
        <end position="163"/>
    </location>
</feature>
<keyword evidence="3" id="KW-1185">Reference proteome</keyword>
<feature type="compositionally biased region" description="Polar residues" evidence="1">
    <location>
        <begin position="143"/>
        <end position="153"/>
    </location>
</feature>
<reference evidence="2" key="1">
    <citation type="submission" date="2023-03" db="EMBL/GenBank/DDBJ databases">
        <title>Massive genome expansion in bonnet fungi (Mycena s.s.) driven by repeated elements and novel gene families across ecological guilds.</title>
        <authorList>
            <consortium name="Lawrence Berkeley National Laboratory"/>
            <person name="Harder C.B."/>
            <person name="Miyauchi S."/>
            <person name="Viragh M."/>
            <person name="Kuo A."/>
            <person name="Thoen E."/>
            <person name="Andreopoulos B."/>
            <person name="Lu D."/>
            <person name="Skrede I."/>
            <person name="Drula E."/>
            <person name="Henrissat B."/>
            <person name="Morin E."/>
            <person name="Kohler A."/>
            <person name="Barry K."/>
            <person name="LaButti K."/>
            <person name="Morin E."/>
            <person name="Salamov A."/>
            <person name="Lipzen A."/>
            <person name="Mereny Z."/>
            <person name="Hegedus B."/>
            <person name="Baldrian P."/>
            <person name="Stursova M."/>
            <person name="Weitz H."/>
            <person name="Taylor A."/>
            <person name="Grigoriev I.V."/>
            <person name="Nagy L.G."/>
            <person name="Martin F."/>
            <person name="Kauserud H."/>
        </authorList>
    </citation>
    <scope>NUCLEOTIDE SEQUENCE</scope>
    <source>
        <strain evidence="2">CBHHK182m</strain>
    </source>
</reference>
<proteinExistence type="predicted"/>
<accession>A0AAD7N5C8</accession>
<evidence type="ECO:0000256" key="1">
    <source>
        <dbReference type="SAM" id="MobiDB-lite"/>
    </source>
</evidence>